<dbReference type="EMBL" id="BLLB01000002">
    <property type="protein sequence ID" value="GFH04495.1"/>
    <property type="molecule type" value="Genomic_DNA"/>
</dbReference>
<evidence type="ECO:0000313" key="3">
    <source>
        <dbReference type="Proteomes" id="UP000465304"/>
    </source>
</evidence>
<protein>
    <recommendedName>
        <fullName evidence="4">Lipoprotein</fullName>
    </recommendedName>
</protein>
<reference evidence="2 3" key="1">
    <citation type="journal article" date="2019" name="Emerg. Microbes Infect.">
        <title>Comprehensive subspecies identification of 175 nontuberculous mycobacteria species based on 7547 genomic profiles.</title>
        <authorList>
            <person name="Matsumoto Y."/>
            <person name="Kinjo T."/>
            <person name="Motooka D."/>
            <person name="Nabeya D."/>
            <person name="Jung N."/>
            <person name="Uechi K."/>
            <person name="Horii T."/>
            <person name="Iida T."/>
            <person name="Fujita J."/>
            <person name="Nakamura S."/>
        </authorList>
    </citation>
    <scope>NUCLEOTIDE SEQUENCE [LARGE SCALE GENOMIC DNA]</scope>
    <source>
        <strain evidence="2 3">JCM 30996</strain>
    </source>
</reference>
<evidence type="ECO:0008006" key="4">
    <source>
        <dbReference type="Google" id="ProtNLM"/>
    </source>
</evidence>
<organism evidence="2 3">
    <name type="scientific">Mycolicibacterium hippocampi</name>
    <dbReference type="NCBI Taxonomy" id="659824"/>
    <lineage>
        <taxon>Bacteria</taxon>
        <taxon>Bacillati</taxon>
        <taxon>Actinomycetota</taxon>
        <taxon>Actinomycetes</taxon>
        <taxon>Mycobacteriales</taxon>
        <taxon>Mycobacteriaceae</taxon>
        <taxon>Mycolicibacterium</taxon>
    </lineage>
</organism>
<evidence type="ECO:0000256" key="1">
    <source>
        <dbReference type="SAM" id="SignalP"/>
    </source>
</evidence>
<feature type="chain" id="PRO_5029472943" description="Lipoprotein" evidence="1">
    <location>
        <begin position="27"/>
        <end position="139"/>
    </location>
</feature>
<dbReference type="Proteomes" id="UP000465304">
    <property type="component" value="Unassembled WGS sequence"/>
</dbReference>
<sequence>MKYGIGGVAAIGLAVGSVALATPANADLAPGVYLYRSVMANGVVTDNTLRVDSCGPGCINLFNVTLNRDQGQARVQGSQYVLDQFVPAGASCPDGRAVDIVARYTFNLDGTNGVYTLNGPNPCGGGGPVGATAFTLTPA</sequence>
<dbReference type="AlphaFoldDB" id="A0A7I9ZU13"/>
<keyword evidence="3" id="KW-1185">Reference proteome</keyword>
<gene>
    <name evidence="2" type="ORF">MHIP_49780</name>
</gene>
<comment type="caution">
    <text evidence="2">The sequence shown here is derived from an EMBL/GenBank/DDBJ whole genome shotgun (WGS) entry which is preliminary data.</text>
</comment>
<evidence type="ECO:0000313" key="2">
    <source>
        <dbReference type="EMBL" id="GFH04495.1"/>
    </source>
</evidence>
<proteinExistence type="predicted"/>
<name>A0A7I9ZU13_9MYCO</name>
<accession>A0A7I9ZU13</accession>
<feature type="signal peptide" evidence="1">
    <location>
        <begin position="1"/>
        <end position="26"/>
    </location>
</feature>
<keyword evidence="1" id="KW-0732">Signal</keyword>